<keyword evidence="4" id="KW-0812">Transmembrane</keyword>
<keyword evidence="6" id="KW-0472">Membrane</keyword>
<feature type="domain" description="Ionotropic glutamate receptor C-terminal" evidence="9">
    <location>
        <begin position="3"/>
        <end position="110"/>
    </location>
</feature>
<proteinExistence type="inferred from homology"/>
<accession>A0AAE1L3Q7</accession>
<dbReference type="InterPro" id="IPR001320">
    <property type="entry name" value="Iontro_rcpt_C"/>
</dbReference>
<keyword evidence="3" id="KW-1003">Cell membrane</keyword>
<dbReference type="GO" id="GO:0050906">
    <property type="term" value="P:detection of stimulus involved in sensory perception"/>
    <property type="evidence" value="ECO:0007669"/>
    <property type="project" value="UniProtKB-ARBA"/>
</dbReference>
<keyword evidence="11" id="KW-1185">Reference proteome</keyword>
<dbReference type="SUPFAM" id="SSF53850">
    <property type="entry name" value="Periplasmic binding protein-like II"/>
    <property type="match status" value="1"/>
</dbReference>
<dbReference type="PANTHER" id="PTHR42643:SF24">
    <property type="entry name" value="IONOTROPIC RECEPTOR 60A"/>
    <property type="match status" value="1"/>
</dbReference>
<evidence type="ECO:0000256" key="6">
    <source>
        <dbReference type="ARBA" id="ARBA00023136"/>
    </source>
</evidence>
<evidence type="ECO:0000256" key="4">
    <source>
        <dbReference type="ARBA" id="ARBA00022692"/>
    </source>
</evidence>
<organism evidence="10 11">
    <name type="scientific">Petrolisthes cinctipes</name>
    <name type="common">Flat porcelain crab</name>
    <dbReference type="NCBI Taxonomy" id="88211"/>
    <lineage>
        <taxon>Eukaryota</taxon>
        <taxon>Metazoa</taxon>
        <taxon>Ecdysozoa</taxon>
        <taxon>Arthropoda</taxon>
        <taxon>Crustacea</taxon>
        <taxon>Multicrustacea</taxon>
        <taxon>Malacostraca</taxon>
        <taxon>Eumalacostraca</taxon>
        <taxon>Eucarida</taxon>
        <taxon>Decapoda</taxon>
        <taxon>Pleocyemata</taxon>
        <taxon>Anomura</taxon>
        <taxon>Galatheoidea</taxon>
        <taxon>Porcellanidae</taxon>
        <taxon>Petrolisthes</taxon>
    </lineage>
</organism>
<dbReference type="PANTHER" id="PTHR42643">
    <property type="entry name" value="IONOTROPIC RECEPTOR 20A-RELATED"/>
    <property type="match status" value="1"/>
</dbReference>
<keyword evidence="7" id="KW-0675">Receptor</keyword>
<dbReference type="GO" id="GO:0015276">
    <property type="term" value="F:ligand-gated monoatomic ion channel activity"/>
    <property type="evidence" value="ECO:0007669"/>
    <property type="project" value="InterPro"/>
</dbReference>
<dbReference type="AlphaFoldDB" id="A0AAE1L3Q7"/>
<evidence type="ECO:0000256" key="5">
    <source>
        <dbReference type="ARBA" id="ARBA00022989"/>
    </source>
</evidence>
<comment type="subcellular location">
    <subcellularLocation>
        <location evidence="1">Cell membrane</location>
        <topology evidence="1">Multi-pass membrane protein</topology>
    </subcellularLocation>
</comment>
<dbReference type="Proteomes" id="UP001286313">
    <property type="component" value="Unassembled WGS sequence"/>
</dbReference>
<comment type="caution">
    <text evidence="10">The sequence shown here is derived from an EMBL/GenBank/DDBJ whole genome shotgun (WGS) entry which is preliminary data.</text>
</comment>
<gene>
    <name evidence="10" type="ORF">Pcinc_000821</name>
</gene>
<dbReference type="EMBL" id="JAWQEG010000040">
    <property type="protein sequence ID" value="KAK3895479.1"/>
    <property type="molecule type" value="Genomic_DNA"/>
</dbReference>
<comment type="similarity">
    <text evidence="2">Belongs to the glutamate-gated ion channel (TC 1.A.10.1) family.</text>
</comment>
<evidence type="ECO:0000256" key="8">
    <source>
        <dbReference type="ARBA" id="ARBA00023180"/>
    </source>
</evidence>
<evidence type="ECO:0000256" key="3">
    <source>
        <dbReference type="ARBA" id="ARBA00022475"/>
    </source>
</evidence>
<dbReference type="Pfam" id="PF00060">
    <property type="entry name" value="Lig_chan"/>
    <property type="match status" value="1"/>
</dbReference>
<evidence type="ECO:0000256" key="7">
    <source>
        <dbReference type="ARBA" id="ARBA00023170"/>
    </source>
</evidence>
<protein>
    <recommendedName>
        <fullName evidence="9">Ionotropic glutamate receptor C-terminal domain-containing protein</fullName>
    </recommendedName>
</protein>
<name>A0AAE1L3Q7_PETCI</name>
<keyword evidence="5" id="KW-1133">Transmembrane helix</keyword>
<dbReference type="InterPro" id="IPR052192">
    <property type="entry name" value="Insect_Ionotropic_Sensory_Rcpt"/>
</dbReference>
<evidence type="ECO:0000259" key="9">
    <source>
        <dbReference type="Pfam" id="PF00060"/>
    </source>
</evidence>
<evidence type="ECO:0000313" key="10">
    <source>
        <dbReference type="EMBL" id="KAK3895479.1"/>
    </source>
</evidence>
<reference evidence="10" key="1">
    <citation type="submission" date="2023-10" db="EMBL/GenBank/DDBJ databases">
        <title>Genome assemblies of two species of porcelain crab, Petrolisthes cinctipes and Petrolisthes manimaculis (Anomura: Porcellanidae).</title>
        <authorList>
            <person name="Angst P."/>
        </authorList>
    </citation>
    <scope>NUCLEOTIDE SEQUENCE</scope>
    <source>
        <strain evidence="10">PB745_01</strain>
        <tissue evidence="10">Gill</tissue>
    </source>
</reference>
<dbReference type="Gene3D" id="1.10.287.70">
    <property type="match status" value="1"/>
</dbReference>
<evidence type="ECO:0000256" key="2">
    <source>
        <dbReference type="ARBA" id="ARBA00008685"/>
    </source>
</evidence>
<dbReference type="GO" id="GO:0005886">
    <property type="term" value="C:plasma membrane"/>
    <property type="evidence" value="ECO:0007669"/>
    <property type="project" value="UniProtKB-SubCell"/>
</dbReference>
<evidence type="ECO:0000313" key="11">
    <source>
        <dbReference type="Proteomes" id="UP001286313"/>
    </source>
</evidence>
<evidence type="ECO:0000256" key="1">
    <source>
        <dbReference type="ARBA" id="ARBA00004651"/>
    </source>
</evidence>
<keyword evidence="8" id="KW-0325">Glycoprotein</keyword>
<sequence length="209" mass="23653">MDSGRLLVLTWLLASLVFMTSYSGILTSMLTVPRVTIPIDSISDLVAQSDLSWRLEAGTMMFNILGDSKKKNYNLALSEMDGTIYTCWATREELVAGEFAAICDYTSQRKVMSWDFRNTGQCHLYITRETIYFSQLSMLFRINSSYLEGANKIVQRLVEGGLLDHWLSQDLRYATQCLRPPTSDPYLLKQSLPFEALLGPAFMVFAGKL</sequence>